<reference evidence="8" key="2">
    <citation type="submission" date="2025-08" db="UniProtKB">
        <authorList>
            <consortium name="Ensembl"/>
        </authorList>
    </citation>
    <scope>IDENTIFICATION</scope>
</reference>
<keyword evidence="5" id="KW-0053">Apoptosis</keyword>
<evidence type="ECO:0000256" key="1">
    <source>
        <dbReference type="ARBA" id="ARBA00004173"/>
    </source>
</evidence>
<evidence type="ECO:0000256" key="3">
    <source>
        <dbReference type="ARBA" id="ARBA00010670"/>
    </source>
</evidence>
<dbReference type="Proteomes" id="UP000008672">
    <property type="component" value="Unassembled WGS sequence"/>
</dbReference>
<dbReference type="InParanoid" id="H3BDG1"/>
<dbReference type="KEGG" id="lcm:102346787"/>
<proteinExistence type="inferred from homology"/>
<dbReference type="CTD" id="54541"/>
<dbReference type="Gene3D" id="3.90.470.40">
    <property type="entry name" value="RTP801-like"/>
    <property type="match status" value="1"/>
</dbReference>
<dbReference type="AlphaFoldDB" id="H3BDG1"/>
<evidence type="ECO:0000256" key="6">
    <source>
        <dbReference type="ARBA" id="ARBA00023128"/>
    </source>
</evidence>
<dbReference type="PANTHER" id="PTHR12478">
    <property type="entry name" value="DNA-DAMAGE-INDUCIBLE TRANSCRIPT 4 PROTEIN DDIT4"/>
    <property type="match status" value="1"/>
</dbReference>
<dbReference type="FunFam" id="3.90.470.40:FF:000001">
    <property type="entry name" value="DNA damage-inducible transcript 4 protein"/>
    <property type="match status" value="1"/>
</dbReference>
<dbReference type="PANTHER" id="PTHR12478:SF7">
    <property type="entry name" value="DNA DAMAGE-INDUCIBLE TRANSCRIPT 4 PROTEIN"/>
    <property type="match status" value="1"/>
</dbReference>
<dbReference type="InterPro" id="IPR038281">
    <property type="entry name" value="RTP801-like_C_sf"/>
</dbReference>
<dbReference type="STRING" id="7897.ENSLACP00000019932"/>
<evidence type="ECO:0000256" key="2">
    <source>
        <dbReference type="ARBA" id="ARBA00004496"/>
    </source>
</evidence>
<dbReference type="Ensembl" id="ENSLACT00000020070.2">
    <property type="protein sequence ID" value="ENSLACP00000019932.2"/>
    <property type="gene ID" value="ENSLACG00000017521.2"/>
</dbReference>
<dbReference type="GO" id="GO:0009953">
    <property type="term" value="P:dorsal/ventral pattern formation"/>
    <property type="evidence" value="ECO:0007669"/>
    <property type="project" value="Ensembl"/>
</dbReference>
<accession>H3BDG1</accession>
<dbReference type="Pfam" id="PF07809">
    <property type="entry name" value="RTP801_C"/>
    <property type="match status" value="1"/>
</dbReference>
<evidence type="ECO:0000256" key="4">
    <source>
        <dbReference type="ARBA" id="ARBA00022490"/>
    </source>
</evidence>
<comment type="subcellular location">
    <subcellularLocation>
        <location evidence="2">Cytoplasm</location>
    </subcellularLocation>
    <subcellularLocation>
        <location evidence="1">Mitochondrion</location>
    </subcellularLocation>
</comment>
<dbReference type="RefSeq" id="XP_005991436.1">
    <property type="nucleotide sequence ID" value="XM_005991374.3"/>
</dbReference>
<comment type="similarity">
    <text evidence="3">Belongs to the DDIT4 family.</text>
</comment>
<organism evidence="8 9">
    <name type="scientific">Latimeria chalumnae</name>
    <name type="common">Coelacanth</name>
    <dbReference type="NCBI Taxonomy" id="7897"/>
    <lineage>
        <taxon>Eukaryota</taxon>
        <taxon>Metazoa</taxon>
        <taxon>Chordata</taxon>
        <taxon>Craniata</taxon>
        <taxon>Vertebrata</taxon>
        <taxon>Euteleostomi</taxon>
        <taxon>Coelacanthiformes</taxon>
        <taxon>Coelacanthidae</taxon>
        <taxon>Latimeria</taxon>
    </lineage>
</organism>
<dbReference type="OrthoDB" id="10018535at2759"/>
<dbReference type="GO" id="GO:0032007">
    <property type="term" value="P:negative regulation of TOR signaling"/>
    <property type="evidence" value="ECO:0007669"/>
    <property type="project" value="TreeGrafter"/>
</dbReference>
<dbReference type="GeneID" id="102346787"/>
<reference evidence="8" key="3">
    <citation type="submission" date="2025-09" db="UniProtKB">
        <authorList>
            <consortium name="Ensembl"/>
        </authorList>
    </citation>
    <scope>IDENTIFICATION</scope>
</reference>
<dbReference type="EMBL" id="AFYH01033869">
    <property type="status" value="NOT_ANNOTATED_CDS"/>
    <property type="molecule type" value="Genomic_DNA"/>
</dbReference>
<dbReference type="InterPro" id="IPR012918">
    <property type="entry name" value="RTP801-like"/>
</dbReference>
<keyword evidence="9" id="KW-1185">Reference proteome</keyword>
<keyword evidence="6" id="KW-0496">Mitochondrion</keyword>
<evidence type="ECO:0000313" key="8">
    <source>
        <dbReference type="Ensembl" id="ENSLACP00000019932.2"/>
    </source>
</evidence>
<dbReference type="GO" id="GO:0071889">
    <property type="term" value="F:14-3-3 protein binding"/>
    <property type="evidence" value="ECO:0007669"/>
    <property type="project" value="TreeGrafter"/>
</dbReference>
<keyword evidence="4" id="KW-0963">Cytoplasm</keyword>
<name>H3BDG1_LATCH</name>
<dbReference type="Bgee" id="ENSLACG00000017521">
    <property type="expression patterns" value="Expressed in pelvic fin and 6 other cell types or tissues"/>
</dbReference>
<sequence length="222" mass="24587">MPAFCESMPSAPFPLSPALDANSPRSSWNRIFQKMGDQNGSTTSQDLGSTAGIKCHPQTDTNSLDEIFISDSEMFFDPQEKQLFTDLMDLLEISLSEAKDSSLRCSKLLIPDQLIAHIGQELLHLAASEPCGLRGALIDLYIEQGTVCQSVEQIAVDPNLVPTFQLTLVLRLESGLWPRIQDLFTSGPSFTPGFRHALRLSSGFRVIKKKLYSSHELLIEEC</sequence>
<dbReference type="HOGENOM" id="CLU_086145_1_0_1"/>
<gene>
    <name evidence="8" type="primary">DDIT4</name>
</gene>
<dbReference type="GO" id="GO:0001666">
    <property type="term" value="P:response to hypoxia"/>
    <property type="evidence" value="ECO:0007669"/>
    <property type="project" value="TreeGrafter"/>
</dbReference>
<evidence type="ECO:0000256" key="7">
    <source>
        <dbReference type="ARBA" id="ARBA00040168"/>
    </source>
</evidence>
<protein>
    <recommendedName>
        <fullName evidence="7">DNA damage-inducible transcript 4 protein</fullName>
    </recommendedName>
</protein>
<evidence type="ECO:0000256" key="5">
    <source>
        <dbReference type="ARBA" id="ARBA00022703"/>
    </source>
</evidence>
<dbReference type="GO" id="GO:0006915">
    <property type="term" value="P:apoptotic process"/>
    <property type="evidence" value="ECO:0007669"/>
    <property type="project" value="UniProtKB-KW"/>
</dbReference>
<dbReference type="eggNOG" id="ENOG502RB72">
    <property type="taxonomic scope" value="Eukaryota"/>
</dbReference>
<dbReference type="FunCoup" id="H3BDG1">
    <property type="interactions" value="1131"/>
</dbReference>
<evidence type="ECO:0000313" key="9">
    <source>
        <dbReference type="Proteomes" id="UP000008672"/>
    </source>
</evidence>
<reference evidence="9" key="1">
    <citation type="submission" date="2011-08" db="EMBL/GenBank/DDBJ databases">
        <title>The draft genome of Latimeria chalumnae.</title>
        <authorList>
            <person name="Di Palma F."/>
            <person name="Alfoldi J."/>
            <person name="Johnson J."/>
            <person name="Berlin A."/>
            <person name="Gnerre S."/>
            <person name="Jaffe D."/>
            <person name="MacCallum I."/>
            <person name="Young S."/>
            <person name="Walker B.J."/>
            <person name="Lander E."/>
            <person name="Lindblad-Toh K."/>
        </authorList>
    </citation>
    <scope>NUCLEOTIDE SEQUENCE [LARGE SCALE GENOMIC DNA]</scope>
    <source>
        <strain evidence="9">Wild caught</strain>
    </source>
</reference>
<dbReference type="GO" id="GO:0005739">
    <property type="term" value="C:mitochondrion"/>
    <property type="evidence" value="ECO:0007669"/>
    <property type="project" value="UniProtKB-SubCell"/>
</dbReference>
<dbReference type="OMA" id="MPGLWER"/>
<dbReference type="GeneTree" id="ENSGT00530000063652"/>